<protein>
    <submittedName>
        <fullName evidence="1">Uncharacterized protein</fullName>
    </submittedName>
</protein>
<keyword evidence="2" id="KW-1185">Reference proteome</keyword>
<dbReference type="AlphaFoldDB" id="A0A6N9TL60"/>
<name>A0A6N9TL60_DISTH</name>
<dbReference type="PROSITE" id="PS51318">
    <property type="entry name" value="TAT"/>
    <property type="match status" value="1"/>
</dbReference>
<dbReference type="Proteomes" id="UP000469346">
    <property type="component" value="Unassembled WGS sequence"/>
</dbReference>
<sequence length="89" mass="9393">MDPKRRRLLDVAFLAAVAAVVGVLVAAPSARGPRLPADADHRVFPARPRAEAEAACPACHSERGPAPLAAGHPPKPQCLHCHEAARPKR</sequence>
<dbReference type="SUPFAM" id="SSF48695">
    <property type="entry name" value="Multiheme cytochromes"/>
    <property type="match status" value="1"/>
</dbReference>
<reference evidence="1 2" key="1">
    <citation type="submission" date="2020-02" db="EMBL/GenBank/DDBJ databases">
        <title>Comparative genomics of sulfur disproportionating microorganisms.</title>
        <authorList>
            <person name="Ward L.M."/>
            <person name="Bertran E."/>
            <person name="Johnston D.T."/>
        </authorList>
    </citation>
    <scope>NUCLEOTIDE SEQUENCE [LARGE SCALE GENOMIC DNA]</scope>
    <source>
        <strain evidence="1 2">DSM 100025</strain>
    </source>
</reference>
<dbReference type="EMBL" id="JAAGRR010000018">
    <property type="protein sequence ID" value="NDY41798.1"/>
    <property type="molecule type" value="Genomic_DNA"/>
</dbReference>
<gene>
    <name evidence="1" type="ORF">G3N55_02880</name>
</gene>
<accession>A0A6N9TL60</accession>
<dbReference type="InterPro" id="IPR006311">
    <property type="entry name" value="TAT_signal"/>
</dbReference>
<dbReference type="RefSeq" id="WP_163297953.1">
    <property type="nucleotide sequence ID" value="NZ_JAAGRR010000018.1"/>
</dbReference>
<evidence type="ECO:0000313" key="2">
    <source>
        <dbReference type="Proteomes" id="UP000469346"/>
    </source>
</evidence>
<proteinExistence type="predicted"/>
<organism evidence="1 2">
    <name type="scientific">Dissulfurirhabdus thermomarina</name>
    <dbReference type="NCBI Taxonomy" id="1765737"/>
    <lineage>
        <taxon>Bacteria</taxon>
        <taxon>Deltaproteobacteria</taxon>
        <taxon>Dissulfurirhabdaceae</taxon>
        <taxon>Dissulfurirhabdus</taxon>
    </lineage>
</organism>
<dbReference type="Gene3D" id="1.10.1130.20">
    <property type="match status" value="1"/>
</dbReference>
<dbReference type="InterPro" id="IPR036280">
    <property type="entry name" value="Multihaem_cyt_sf"/>
</dbReference>
<evidence type="ECO:0000313" key="1">
    <source>
        <dbReference type="EMBL" id="NDY41798.1"/>
    </source>
</evidence>
<comment type="caution">
    <text evidence="1">The sequence shown here is derived from an EMBL/GenBank/DDBJ whole genome shotgun (WGS) entry which is preliminary data.</text>
</comment>